<dbReference type="SFLD" id="SFLDS00003">
    <property type="entry name" value="Haloacid_Dehalogenase"/>
    <property type="match status" value="1"/>
</dbReference>
<dbReference type="SFLD" id="SFLDG00002">
    <property type="entry name" value="C1.7:_P-type_atpase_like"/>
    <property type="match status" value="1"/>
</dbReference>
<dbReference type="NCBIfam" id="TIGR01494">
    <property type="entry name" value="ATPase_P-type"/>
    <property type="match status" value="3"/>
</dbReference>
<dbReference type="PRINTS" id="PR00119">
    <property type="entry name" value="CATATPASE"/>
</dbReference>
<feature type="non-terminal residue" evidence="13">
    <location>
        <position position="809"/>
    </location>
</feature>
<dbReference type="Gene3D" id="3.40.1110.10">
    <property type="entry name" value="Calcium-transporting ATPase, cytoplasmic domain N"/>
    <property type="match status" value="1"/>
</dbReference>
<dbReference type="STRING" id="1798692.A3G00_02885"/>
<dbReference type="InterPro" id="IPR018303">
    <property type="entry name" value="ATPase_P-typ_P_site"/>
</dbReference>
<dbReference type="Pfam" id="PF00689">
    <property type="entry name" value="Cation_ATPase_C"/>
    <property type="match status" value="1"/>
</dbReference>
<comment type="subcellular location">
    <subcellularLocation>
        <location evidence="1">Membrane</location>
        <topology evidence="1">Multi-pass membrane protein</topology>
    </subcellularLocation>
</comment>
<dbReference type="InterPro" id="IPR001757">
    <property type="entry name" value="P_typ_ATPase"/>
</dbReference>
<keyword evidence="8 9" id="KW-0472">Membrane</keyword>
<evidence type="ECO:0000256" key="8">
    <source>
        <dbReference type="ARBA" id="ARBA00023136"/>
    </source>
</evidence>
<comment type="caution">
    <text evidence="13">The sequence shown here is derived from an EMBL/GenBank/DDBJ whole genome shotgun (WGS) entry which is preliminary data.</text>
</comment>
<dbReference type="InterPro" id="IPR023299">
    <property type="entry name" value="ATPase_P-typ_cyto_dom_N"/>
</dbReference>
<dbReference type="Gene3D" id="2.70.150.10">
    <property type="entry name" value="Calcium-transporting ATPase, cytoplasmic transduction domain A"/>
    <property type="match status" value="1"/>
</dbReference>
<evidence type="ECO:0000256" key="3">
    <source>
        <dbReference type="ARBA" id="ARBA00022692"/>
    </source>
</evidence>
<dbReference type="Pfam" id="PF00122">
    <property type="entry name" value="E1-E2_ATPase"/>
    <property type="match status" value="1"/>
</dbReference>
<dbReference type="SFLD" id="SFLDF00027">
    <property type="entry name" value="p-type_atpase"/>
    <property type="match status" value="1"/>
</dbReference>
<dbReference type="Pfam" id="PF00690">
    <property type="entry name" value="Cation_ATPase_N"/>
    <property type="match status" value="1"/>
</dbReference>
<evidence type="ECO:0000256" key="5">
    <source>
        <dbReference type="ARBA" id="ARBA00022840"/>
    </source>
</evidence>
<proteinExistence type="inferred from homology"/>
<dbReference type="GO" id="GO:0005524">
    <property type="term" value="F:ATP binding"/>
    <property type="evidence" value="ECO:0007669"/>
    <property type="project" value="UniProtKB-KW"/>
</dbReference>
<dbReference type="InterPro" id="IPR008250">
    <property type="entry name" value="ATPase_P-typ_transduc_dom_A_sf"/>
</dbReference>
<dbReference type="InterPro" id="IPR004014">
    <property type="entry name" value="ATPase_P-typ_cation-transptr_N"/>
</dbReference>
<protein>
    <recommendedName>
        <fullName evidence="15">Cation-transporting P-type ATPase N-terminal domain-containing protein</fullName>
    </recommendedName>
</protein>
<evidence type="ECO:0000313" key="14">
    <source>
        <dbReference type="Proteomes" id="UP000178347"/>
    </source>
</evidence>
<evidence type="ECO:0000256" key="1">
    <source>
        <dbReference type="ARBA" id="ARBA00004141"/>
    </source>
</evidence>
<evidence type="ECO:0000313" key="13">
    <source>
        <dbReference type="EMBL" id="OGH74148.1"/>
    </source>
</evidence>
<feature type="transmembrane region" description="Helical" evidence="9">
    <location>
        <begin position="659"/>
        <end position="680"/>
    </location>
</feature>
<feature type="transmembrane region" description="Helical" evidence="9">
    <location>
        <begin position="737"/>
        <end position="756"/>
    </location>
</feature>
<dbReference type="AlphaFoldDB" id="A0A1F6MRG8"/>
<dbReference type="InterPro" id="IPR044492">
    <property type="entry name" value="P_typ_ATPase_HD_dom"/>
</dbReference>
<dbReference type="Pfam" id="PF00702">
    <property type="entry name" value="Hydrolase"/>
    <property type="match status" value="1"/>
</dbReference>
<dbReference type="Gene3D" id="1.20.1110.10">
    <property type="entry name" value="Calcium-transporting ATPase, transmembrane domain"/>
    <property type="match status" value="2"/>
</dbReference>
<dbReference type="PRINTS" id="PR00120">
    <property type="entry name" value="HATPASE"/>
</dbReference>
<accession>A0A1F6MRG8</accession>
<dbReference type="SUPFAM" id="SSF81665">
    <property type="entry name" value="Calcium ATPase, transmembrane domain M"/>
    <property type="match status" value="1"/>
</dbReference>
<name>A0A1F6MRG8_9BACT</name>
<dbReference type="SUPFAM" id="SSF56784">
    <property type="entry name" value="HAD-like"/>
    <property type="match status" value="1"/>
</dbReference>
<dbReference type="InterPro" id="IPR023214">
    <property type="entry name" value="HAD_sf"/>
</dbReference>
<feature type="transmembrane region" description="Helical" evidence="9">
    <location>
        <begin position="225"/>
        <end position="246"/>
    </location>
</feature>
<sequence length="809" mass="90497">MQTITQKTYKGLTSVEARERVKQHGLNIRQGVKQKTWYKRLFSIVSEPMILFILATAAVYYFIGDQLEATILLISIIPIIVIEFAQESKTDEAIKILDKMITEYCMVYRDGRIVKLESRFLVPGDLVYVTAGDKIGADGYLLNSPGLQIDESILTGESFSATKAEINSEVIKEENKVFQGTLVNQGEGYIVVEKTGNDTEYGKLGDLLEKIISLKTPLQKKIHHLVRYVALVAIFFAVFVGLFLAIKNGWTAGLLAGLTVAISLIPEEFPVVFSVFLIMGVWRMTKEKALIREMAMVELLGSATVICTDKTGTLTEGKMALEKIYFSGRLLTLAQAKKHQTDCEHFFKTALLSLEQIAVDPIELETQRFAKELGVDAQKFYDEHVLVEDAPFDAKTKLVSHIWKDKSDGYFQYTAGAPESVLKYSNVEASEKKRIEEILEENFSEGLRIVAIGYKETNKDASVTLNNLKFVGLLVMSDPPREGVKEAIELCQKAGIRIIMITGDNKLTAHSIAEQIKLKHNENIISGSELEKLSPDALYEAVKHHDIFARVLPEQKYLLVEALQKHGEIVAMTGDGVNDAPALKKANIGIAMGQRGTEVARAASGMVLLNDNFSTIVNAVKEGRRIYDNIRHAFEFLFSFHIPIIGLAALPLFFGQNLIFSPIHIIFLEMICDPSAVLGFEREKARKGLMSESPRSVNEPLINPALWKKILLQGFSITAVCFAFYYYFAIYLGQTDLGRTLAFGSLILSQVFLILINREWEQIKTNKLLLYISLITAGFLLLAIYTPFLRKIFALTPLAWTELLLMVAV</sequence>
<keyword evidence="7 9" id="KW-1133">Transmembrane helix</keyword>
<evidence type="ECO:0000256" key="4">
    <source>
        <dbReference type="ARBA" id="ARBA00022741"/>
    </source>
</evidence>
<evidence type="ECO:0000256" key="7">
    <source>
        <dbReference type="ARBA" id="ARBA00022989"/>
    </source>
</evidence>
<dbReference type="Gene3D" id="3.40.50.1000">
    <property type="entry name" value="HAD superfamily/HAD-like"/>
    <property type="match status" value="1"/>
</dbReference>
<feature type="domain" description="P-type ATPase A" evidence="10">
    <location>
        <begin position="100"/>
        <end position="209"/>
    </location>
</feature>
<keyword evidence="6" id="KW-1278">Translocase</keyword>
<evidence type="ECO:0000256" key="9">
    <source>
        <dbReference type="SAM" id="Phobius"/>
    </source>
</evidence>
<comment type="similarity">
    <text evidence="2">Belongs to the cation transport ATPase (P-type) (TC 3.A.3) family. Type IIA subfamily.</text>
</comment>
<keyword evidence="5" id="KW-0067">ATP-binding</keyword>
<evidence type="ECO:0000259" key="12">
    <source>
        <dbReference type="Pfam" id="PF00690"/>
    </source>
</evidence>
<feature type="transmembrane region" description="Helical" evidence="9">
    <location>
        <begin position="252"/>
        <end position="282"/>
    </location>
</feature>
<dbReference type="FunFam" id="3.40.50.1000:FF:000028">
    <property type="entry name" value="Calcium-transporting P-type ATPase, putative"/>
    <property type="match status" value="1"/>
</dbReference>
<keyword evidence="4" id="KW-0547">Nucleotide-binding</keyword>
<dbReference type="PROSITE" id="PS00154">
    <property type="entry name" value="ATPASE_E1_E2"/>
    <property type="match status" value="1"/>
</dbReference>
<feature type="domain" description="Cation-transporting P-type ATPase C-terminal" evidence="11">
    <location>
        <begin position="658"/>
        <end position="808"/>
    </location>
</feature>
<dbReference type="InterPro" id="IPR023298">
    <property type="entry name" value="ATPase_P-typ_TM_dom_sf"/>
</dbReference>
<evidence type="ECO:0000256" key="2">
    <source>
        <dbReference type="ARBA" id="ARBA00005675"/>
    </source>
</evidence>
<evidence type="ECO:0000259" key="11">
    <source>
        <dbReference type="Pfam" id="PF00689"/>
    </source>
</evidence>
<dbReference type="Proteomes" id="UP000178347">
    <property type="component" value="Unassembled WGS sequence"/>
</dbReference>
<feature type="transmembrane region" description="Helical" evidence="9">
    <location>
        <begin position="69"/>
        <end position="85"/>
    </location>
</feature>
<feature type="transmembrane region" description="Helical" evidence="9">
    <location>
        <begin position="768"/>
        <end position="786"/>
    </location>
</feature>
<keyword evidence="3 9" id="KW-0812">Transmembrane</keyword>
<dbReference type="GO" id="GO:0016020">
    <property type="term" value="C:membrane"/>
    <property type="evidence" value="ECO:0007669"/>
    <property type="project" value="UniProtKB-SubCell"/>
</dbReference>
<dbReference type="InterPro" id="IPR036412">
    <property type="entry name" value="HAD-like_sf"/>
</dbReference>
<organism evidence="13 14">
    <name type="scientific">Candidatus Magasanikbacteria bacterium RIFCSPLOWO2_12_FULL_43_12</name>
    <dbReference type="NCBI Taxonomy" id="1798692"/>
    <lineage>
        <taxon>Bacteria</taxon>
        <taxon>Candidatus Magasanikiibacteriota</taxon>
    </lineage>
</organism>
<dbReference type="SUPFAM" id="SSF81653">
    <property type="entry name" value="Calcium ATPase, transduction domain A"/>
    <property type="match status" value="1"/>
</dbReference>
<dbReference type="InterPro" id="IPR006068">
    <property type="entry name" value="ATPase_P-typ_cation-transptr_C"/>
</dbReference>
<reference evidence="13 14" key="1">
    <citation type="journal article" date="2016" name="Nat. Commun.">
        <title>Thousands of microbial genomes shed light on interconnected biogeochemical processes in an aquifer system.</title>
        <authorList>
            <person name="Anantharaman K."/>
            <person name="Brown C.T."/>
            <person name="Hug L.A."/>
            <person name="Sharon I."/>
            <person name="Castelle C.J."/>
            <person name="Probst A.J."/>
            <person name="Thomas B.C."/>
            <person name="Singh A."/>
            <person name="Wilkins M.J."/>
            <person name="Karaoz U."/>
            <person name="Brodie E.L."/>
            <person name="Williams K.H."/>
            <person name="Hubbard S.S."/>
            <person name="Banfield J.F."/>
        </authorList>
    </citation>
    <scope>NUCLEOTIDE SEQUENCE [LARGE SCALE GENOMIC DNA]</scope>
</reference>
<feature type="transmembrane region" description="Helical" evidence="9">
    <location>
        <begin position="41"/>
        <end position="63"/>
    </location>
</feature>
<feature type="transmembrane region" description="Helical" evidence="9">
    <location>
        <begin position="710"/>
        <end position="731"/>
    </location>
</feature>
<evidence type="ECO:0000259" key="10">
    <source>
        <dbReference type="Pfam" id="PF00122"/>
    </source>
</evidence>
<dbReference type="PANTHER" id="PTHR42861">
    <property type="entry name" value="CALCIUM-TRANSPORTING ATPASE"/>
    <property type="match status" value="1"/>
</dbReference>
<dbReference type="EMBL" id="MFQN01000027">
    <property type="protein sequence ID" value="OGH74148.1"/>
    <property type="molecule type" value="Genomic_DNA"/>
</dbReference>
<dbReference type="InterPro" id="IPR059000">
    <property type="entry name" value="ATPase_P-type_domA"/>
</dbReference>
<feature type="transmembrane region" description="Helical" evidence="9">
    <location>
        <begin position="633"/>
        <end position="653"/>
    </location>
</feature>
<feature type="domain" description="Cation-transporting P-type ATPase N-terminal" evidence="12">
    <location>
        <begin position="8"/>
        <end position="59"/>
    </location>
</feature>
<evidence type="ECO:0008006" key="15">
    <source>
        <dbReference type="Google" id="ProtNLM"/>
    </source>
</evidence>
<dbReference type="GO" id="GO:0016887">
    <property type="term" value="F:ATP hydrolysis activity"/>
    <property type="evidence" value="ECO:0007669"/>
    <property type="project" value="InterPro"/>
</dbReference>
<gene>
    <name evidence="13" type="ORF">A3G00_02885</name>
</gene>
<evidence type="ECO:0000256" key="6">
    <source>
        <dbReference type="ARBA" id="ARBA00022967"/>
    </source>
</evidence>